<evidence type="ECO:0000313" key="10">
    <source>
        <dbReference type="Proteomes" id="UP000557193"/>
    </source>
</evidence>
<dbReference type="Proteomes" id="UP000557193">
    <property type="component" value="Unassembled WGS sequence"/>
</dbReference>
<dbReference type="SUPFAM" id="SSF56935">
    <property type="entry name" value="Porins"/>
    <property type="match status" value="1"/>
</dbReference>
<dbReference type="InterPro" id="IPR005017">
    <property type="entry name" value="OMPP1/FadL/TodX"/>
</dbReference>
<dbReference type="PANTHER" id="PTHR35093">
    <property type="entry name" value="OUTER MEMBRANE PROTEIN NMB0088-RELATED"/>
    <property type="match status" value="1"/>
</dbReference>
<comment type="similarity">
    <text evidence="2">Belongs to the OmpP1/FadL family.</text>
</comment>
<protein>
    <submittedName>
        <fullName evidence="9">Long-chain fatty acid transport protein</fullName>
    </submittedName>
</protein>
<keyword evidence="3" id="KW-1134">Transmembrane beta strand</keyword>
<evidence type="ECO:0000256" key="6">
    <source>
        <dbReference type="ARBA" id="ARBA00023136"/>
    </source>
</evidence>
<name>A0A7X0BXS4_9PSED</name>
<dbReference type="AlphaFoldDB" id="A0A7X0BXS4"/>
<dbReference type="RefSeq" id="WP_184684910.1">
    <property type="nucleotide sequence ID" value="NZ_JACHLL010000006.1"/>
</dbReference>
<evidence type="ECO:0000313" key="9">
    <source>
        <dbReference type="EMBL" id="MBB6343004.1"/>
    </source>
</evidence>
<dbReference type="GO" id="GO:0009279">
    <property type="term" value="C:cell outer membrane"/>
    <property type="evidence" value="ECO:0007669"/>
    <property type="project" value="UniProtKB-SubCell"/>
</dbReference>
<comment type="subcellular location">
    <subcellularLocation>
        <location evidence="1">Cell outer membrane</location>
        <topology evidence="1">Multi-pass membrane protein</topology>
    </subcellularLocation>
</comment>
<keyword evidence="4" id="KW-0812">Transmembrane</keyword>
<reference evidence="9 10" key="1">
    <citation type="submission" date="2020-08" db="EMBL/GenBank/DDBJ databases">
        <title>Functional genomics of gut bacteria from endangered species of beetles.</title>
        <authorList>
            <person name="Carlos-Shanley C."/>
        </authorList>
    </citation>
    <scope>NUCLEOTIDE SEQUENCE [LARGE SCALE GENOMIC DNA]</scope>
    <source>
        <strain evidence="9 10">S00202</strain>
    </source>
</reference>
<feature type="chain" id="PRO_5030760780" evidence="8">
    <location>
        <begin position="25"/>
        <end position="422"/>
    </location>
</feature>
<dbReference type="EMBL" id="JACHLL010000006">
    <property type="protein sequence ID" value="MBB6343004.1"/>
    <property type="molecule type" value="Genomic_DNA"/>
</dbReference>
<dbReference type="PANTHER" id="PTHR35093:SF8">
    <property type="entry name" value="OUTER MEMBRANE PROTEIN NMB0088-RELATED"/>
    <property type="match status" value="1"/>
</dbReference>
<evidence type="ECO:0000256" key="7">
    <source>
        <dbReference type="ARBA" id="ARBA00023237"/>
    </source>
</evidence>
<evidence type="ECO:0000256" key="2">
    <source>
        <dbReference type="ARBA" id="ARBA00008163"/>
    </source>
</evidence>
<gene>
    <name evidence="9" type="ORF">HNP49_003192</name>
</gene>
<dbReference type="Gene3D" id="2.40.160.60">
    <property type="entry name" value="Outer membrane protein transport protein (OMPP1/FadL/TodX)"/>
    <property type="match status" value="1"/>
</dbReference>
<evidence type="ECO:0000256" key="8">
    <source>
        <dbReference type="SAM" id="SignalP"/>
    </source>
</evidence>
<evidence type="ECO:0000256" key="4">
    <source>
        <dbReference type="ARBA" id="ARBA00022692"/>
    </source>
</evidence>
<evidence type="ECO:0000256" key="3">
    <source>
        <dbReference type="ARBA" id="ARBA00022452"/>
    </source>
</evidence>
<organism evidence="9 10">
    <name type="scientific">Pseudomonas fluvialis</name>
    <dbReference type="NCBI Taxonomy" id="1793966"/>
    <lineage>
        <taxon>Bacteria</taxon>
        <taxon>Pseudomonadati</taxon>
        <taxon>Pseudomonadota</taxon>
        <taxon>Gammaproteobacteria</taxon>
        <taxon>Pseudomonadales</taxon>
        <taxon>Pseudomonadaceae</taxon>
        <taxon>Pseudomonas</taxon>
    </lineage>
</organism>
<keyword evidence="10" id="KW-1185">Reference proteome</keyword>
<evidence type="ECO:0000256" key="1">
    <source>
        <dbReference type="ARBA" id="ARBA00004571"/>
    </source>
</evidence>
<keyword evidence="6" id="KW-0472">Membrane</keyword>
<keyword evidence="7" id="KW-0998">Cell outer membrane</keyword>
<accession>A0A7X0BXS4</accession>
<dbReference type="GO" id="GO:0015483">
    <property type="term" value="F:long-chain fatty acid transporting porin activity"/>
    <property type="evidence" value="ECO:0007669"/>
    <property type="project" value="TreeGrafter"/>
</dbReference>
<sequence>MQYLSPSRLALSLSALLASNQLLAAGFAINEQSASAMGTAFAGRSSSALDASTVYGNPAGMSYLDEQVSGGMALISAGTDIDDVNSNYRGSNDGDMVPLTAIPFGYYVKPLDEHWSFGLGVFVPYGLATNYENNYQGRRFAKDSEVAAVAIQPTLSYRINEQWSLGAGVSANHIEGKLSSAVDPFALPGSEGEFKVEGDDWGWAYTVGLMFQATDATRIGLTYRSKVEYTLEGDATNSRIGLGPFGSVAAGKYDASLDLTTPENFELSVTHQFDSRWTGYAGYIWTRWSRFKEVVIESPENASGLFHEVTEEQNWHNTRSFAAGLSYQLDKEWVLRSGVAFDPTPSNNTNRSPRIPSGDRYVWALGAGYTPASQPNLTLDLAYVYLQEEQVSIHKQEFGKGTYNADYNNNGHALAAQATWRF</sequence>
<comment type="caution">
    <text evidence="9">The sequence shown here is derived from an EMBL/GenBank/DDBJ whole genome shotgun (WGS) entry which is preliminary data.</text>
</comment>
<evidence type="ECO:0000256" key="5">
    <source>
        <dbReference type="ARBA" id="ARBA00022729"/>
    </source>
</evidence>
<dbReference type="Pfam" id="PF03349">
    <property type="entry name" value="Toluene_X"/>
    <property type="match status" value="1"/>
</dbReference>
<keyword evidence="5 8" id="KW-0732">Signal</keyword>
<proteinExistence type="inferred from homology"/>
<feature type="signal peptide" evidence="8">
    <location>
        <begin position="1"/>
        <end position="24"/>
    </location>
</feature>